<dbReference type="EMBL" id="FMYI01000001">
    <property type="protein sequence ID" value="SDB80959.1"/>
    <property type="molecule type" value="Genomic_DNA"/>
</dbReference>
<dbReference type="Proteomes" id="UP000242949">
    <property type="component" value="Unassembled WGS sequence"/>
</dbReference>
<dbReference type="InterPro" id="IPR032675">
    <property type="entry name" value="LRR_dom_sf"/>
</dbReference>
<dbReference type="PANTHER" id="PTHR45661">
    <property type="entry name" value="SURFACE ANTIGEN"/>
    <property type="match status" value="1"/>
</dbReference>
<dbReference type="Gene3D" id="3.80.10.10">
    <property type="entry name" value="Ribonuclease Inhibitor"/>
    <property type="match status" value="5"/>
</dbReference>
<dbReference type="NCBIfam" id="TIGR01167">
    <property type="entry name" value="LPXTG_anchor"/>
    <property type="match status" value="1"/>
</dbReference>
<dbReference type="Pfam" id="PF13306">
    <property type="entry name" value="LRR_5"/>
    <property type="match status" value="4"/>
</dbReference>
<dbReference type="InterPro" id="IPR053139">
    <property type="entry name" value="Surface_bspA-like"/>
</dbReference>
<feature type="compositionally biased region" description="Acidic residues" evidence="1">
    <location>
        <begin position="1210"/>
        <end position="1330"/>
    </location>
</feature>
<dbReference type="SUPFAM" id="SSF52058">
    <property type="entry name" value="L domain-like"/>
    <property type="match status" value="1"/>
</dbReference>
<feature type="region of interest" description="Disordered" evidence="1">
    <location>
        <begin position="1210"/>
        <end position="1332"/>
    </location>
</feature>
<sequence>MDQMNRRSVQRKRPRFWLRQNLLILFSFVLIFNPFFNLTDLALAESISSTSTSEEDFEGMQLGETFAINGYSGSDTAIEIPSQIEGKNVETILMNAFDDENLTSVVIPESVEQIGNSAFANNQLSTVTIHNDEVDLGSNTFEGNPDDLVIKGHSGSTAEAYADANGHTFSAFSDSDDDTAEDFDWEESDGTVTITGYTGADTDLIIPEEIDGMTVTNINNGAFREQGLTSVDLPDSLKEIQRNSFRDNHLTSVELPESLEHIYMYAFFNNDLETLELNENLTQIEGYAFQNNQLTEVDLGENINAIFNGAFQGNQIEEIVIPDSISIIQSSVFEGNQLTSVTMSDTIWSIGNNAFSGNQLSTIDLPESLERIRSQAFRDNQLEEVILPENVEEINNLAFTNNALEHVTIENQSADLDEEAFVNNQEDPTELVIRGYDPSTAKTLAENEGYSFDPINLMVVDVPSLESVDVDFGTPLVDLPLPEEVDVDLNNDEQQAISVTWDEADPVYDGESEGDYTFEGILDLPDDIANPEMLSLSLTVTVTELIVQEVGELDPMTVDYGTAMSDLALPEEVDVVLSDDSTEEIAVNWNDGEPVYDGMSSGSYVFTGTLQSQADFTNPNDIEASVTVEVSPEETDFSYFENSVGTITINGYTGSDTDVDIPAELGGIEVTTITTGAFAYENLTSVQIPDTVTTIGQSAFLDNELTSIDLPENLTHIGTRAFDGNNLESVDIPDSVENISARAFVSNELSEITIGNGLEEIAYRAFYDNALTHVDIPESITAVNDKAFKDNQLSYVTVYNSEVTFGEDVFTGNQSAPEDLLISGYSESTAEDYAIDHEHTFSYYVGQGYDDDLFYITDYLGSDTEIAIPSHIIGREVTFIASNAFYEKSLTSVEIPNTVTNIQNAVFSGNDLTSIEIPESVEHLGFSVFTRNALTDVFVHNEEMYFGSNVFGDNQTNPEDITLNGYFDSTTADYAEAFDHSFKSFEQLVESVTVADITVAVGTPHDDVPLPDEVEVTFDDGSTDLLPVTWDDGDPEYDASTPGDYTFTGALELSNDQLNPDDIEASIMVTVEEATVIEPGQEAQYVVAGETYEIQGTSTILTMPENLPSHTTLVVEIYEGSESSQVGLKEVGDLLTFTFDNSSIEVPLGGTFVLTMGYDQEANPDDIDIYYLNESTEEWEARDGEVNETDQTISIDVDGFSTYGVFEQLETEDDPEGEDPEGDDPEGDDPEEDDPEGDDPEGDDPEGDDPEGDDPEGDDPEGDDPEGDDPEGDDPEGEDPEGDDPEGEDPEGDDPEGEDPEGDDPDEEDPEDEVSEEETVETTESDESDQLPDTNASIFNLLLIGLVFMLTGIYLYWLKRRKLRELKNK</sequence>
<feature type="transmembrane region" description="Helical" evidence="2">
    <location>
        <begin position="1338"/>
        <end position="1357"/>
    </location>
</feature>
<reference evidence="5" key="1">
    <citation type="submission" date="2016-09" db="EMBL/GenBank/DDBJ databases">
        <authorList>
            <person name="Varghese N."/>
            <person name="Submissions S."/>
        </authorList>
    </citation>
    <scope>NUCLEOTIDE SEQUENCE [LARGE SCALE GENOMIC DNA]</scope>
    <source>
        <strain evidence="5">S5</strain>
    </source>
</reference>
<keyword evidence="5" id="KW-1185">Reference proteome</keyword>
<dbReference type="PANTHER" id="PTHR45661:SF3">
    <property type="entry name" value="IG-LIKE DOMAIN-CONTAINING PROTEIN"/>
    <property type="match status" value="1"/>
</dbReference>
<evidence type="ECO:0000259" key="3">
    <source>
        <dbReference type="Pfam" id="PF07532"/>
    </source>
</evidence>
<feature type="domain" description="Bacterial Ig-like" evidence="3">
    <location>
        <begin position="566"/>
        <end position="610"/>
    </location>
</feature>
<dbReference type="STRING" id="1612202.SAMN05421734_10126"/>
<dbReference type="InterPro" id="IPR026906">
    <property type="entry name" value="LRR_5"/>
</dbReference>
<evidence type="ECO:0000256" key="2">
    <source>
        <dbReference type="SAM" id="Phobius"/>
    </source>
</evidence>
<dbReference type="Pfam" id="PF07532">
    <property type="entry name" value="Big_4"/>
    <property type="match status" value="3"/>
</dbReference>
<proteinExistence type="predicted"/>
<keyword evidence="2" id="KW-0812">Transmembrane</keyword>
<dbReference type="InterPro" id="IPR011081">
    <property type="entry name" value="Big_4"/>
</dbReference>
<evidence type="ECO:0000313" key="5">
    <source>
        <dbReference type="Proteomes" id="UP000242949"/>
    </source>
</evidence>
<feature type="domain" description="Bacterial Ig-like" evidence="3">
    <location>
        <begin position="480"/>
        <end position="522"/>
    </location>
</feature>
<organism evidence="4 5">
    <name type="scientific">Pelagirhabdus alkalitolerans</name>
    <dbReference type="NCBI Taxonomy" id="1612202"/>
    <lineage>
        <taxon>Bacteria</taxon>
        <taxon>Bacillati</taxon>
        <taxon>Bacillota</taxon>
        <taxon>Bacilli</taxon>
        <taxon>Bacillales</taxon>
        <taxon>Bacillaceae</taxon>
        <taxon>Pelagirhabdus</taxon>
    </lineage>
</organism>
<evidence type="ECO:0000256" key="1">
    <source>
        <dbReference type="SAM" id="MobiDB-lite"/>
    </source>
</evidence>
<evidence type="ECO:0000313" key="4">
    <source>
        <dbReference type="EMBL" id="SDB80959.1"/>
    </source>
</evidence>
<feature type="domain" description="Bacterial Ig-like" evidence="3">
    <location>
        <begin position="996"/>
        <end position="1052"/>
    </location>
</feature>
<keyword evidence="2" id="KW-1133">Transmembrane helix</keyword>
<protein>
    <submittedName>
        <fullName evidence="4">LPXTG-motif cell wall anchor domain-containing protein</fullName>
    </submittedName>
</protein>
<accession>A0A1G6GGE3</accession>
<gene>
    <name evidence="4" type="ORF">SAMN05421734_10126</name>
</gene>
<name>A0A1G6GGE3_9BACI</name>
<keyword evidence="2" id="KW-0472">Membrane</keyword>